<dbReference type="EMBL" id="VWXF01000013">
    <property type="protein sequence ID" value="NIF24248.1"/>
    <property type="molecule type" value="Genomic_DNA"/>
</dbReference>
<keyword evidence="2" id="KW-1185">Reference proteome</keyword>
<dbReference type="RefSeq" id="WP_167018063.1">
    <property type="nucleotide sequence ID" value="NZ_VWXF01000013.1"/>
</dbReference>
<dbReference type="Proteomes" id="UP001515683">
    <property type="component" value="Unassembled WGS sequence"/>
</dbReference>
<comment type="caution">
    <text evidence="1">The sequence shown here is derived from an EMBL/GenBank/DDBJ whole genome shotgun (WGS) entry which is preliminary data.</text>
</comment>
<protein>
    <submittedName>
        <fullName evidence="1">Uncharacterized protein</fullName>
    </submittedName>
</protein>
<reference evidence="1 2" key="1">
    <citation type="journal article" date="2019" name="bioRxiv">
        <title>Bacteria contribute to plant secondary compound degradation in a generalist herbivore system.</title>
        <authorList>
            <person name="Francoeur C.B."/>
            <person name="Khadempour L."/>
            <person name="Moreira-Soto R.D."/>
            <person name="Gotting K."/>
            <person name="Book A.J."/>
            <person name="Pinto-Tomas A.A."/>
            <person name="Keefover-Ring K."/>
            <person name="Currie C.R."/>
        </authorList>
    </citation>
    <scope>NUCLEOTIDE SEQUENCE [LARGE SCALE GENOMIC DNA]</scope>
    <source>
        <strain evidence="1">Acro-835</strain>
    </source>
</reference>
<proteinExistence type="predicted"/>
<evidence type="ECO:0000313" key="1">
    <source>
        <dbReference type="EMBL" id="NIF24248.1"/>
    </source>
</evidence>
<name>A0ABX0RFZ5_9GAMM</name>
<evidence type="ECO:0000313" key="2">
    <source>
        <dbReference type="Proteomes" id="UP001515683"/>
    </source>
</evidence>
<accession>A0ABX0RFZ5</accession>
<gene>
    <name evidence="1" type="ORF">F3J40_21995</name>
</gene>
<organism evidence="1 2">
    <name type="scientific">Candidatus Pantoea multigeneris</name>
    <dbReference type="NCBI Taxonomy" id="2608357"/>
    <lineage>
        <taxon>Bacteria</taxon>
        <taxon>Pseudomonadati</taxon>
        <taxon>Pseudomonadota</taxon>
        <taxon>Gammaproteobacteria</taxon>
        <taxon>Enterobacterales</taxon>
        <taxon>Erwiniaceae</taxon>
        <taxon>Pantoea</taxon>
    </lineage>
</organism>
<sequence>MTDNIESYKGTGIFIIVERLYNRDAPSWHGVGASMIQVHKMVYQLYRKQDVYFEGEKITPESATLWQRIKILSGAQLVQKNAADNETHFALAYAGSRFRATPLSVAGMDSKNIPGFLTKEYTLPTRKILAYGSDPVPNVNIYGRADASFVMAEGGKGDPTAAAKYDLQTKQIKLVDPVHELPALIRQLATLKEKK</sequence>